<evidence type="ECO:0000256" key="9">
    <source>
        <dbReference type="ARBA" id="ARBA00022989"/>
    </source>
</evidence>
<dbReference type="InterPro" id="IPR003594">
    <property type="entry name" value="HATPase_dom"/>
</dbReference>
<dbReference type="Gene3D" id="1.10.287.130">
    <property type="match status" value="1"/>
</dbReference>
<evidence type="ECO:0000256" key="7">
    <source>
        <dbReference type="ARBA" id="ARBA00022692"/>
    </source>
</evidence>
<dbReference type="InterPro" id="IPR036097">
    <property type="entry name" value="HisK_dim/P_sf"/>
</dbReference>
<evidence type="ECO:0000256" key="11">
    <source>
        <dbReference type="ARBA" id="ARBA00023136"/>
    </source>
</evidence>
<evidence type="ECO:0000313" key="15">
    <source>
        <dbReference type="EMBL" id="SEG04373.1"/>
    </source>
</evidence>
<dbReference type="OrthoDB" id="3224230at2"/>
<dbReference type="SMART" id="SM00387">
    <property type="entry name" value="HATPase_c"/>
    <property type="match status" value="1"/>
</dbReference>
<dbReference type="Pfam" id="PF00672">
    <property type="entry name" value="HAMP"/>
    <property type="match status" value="1"/>
</dbReference>
<dbReference type="SMART" id="SM00304">
    <property type="entry name" value="HAMP"/>
    <property type="match status" value="1"/>
</dbReference>
<evidence type="ECO:0000256" key="12">
    <source>
        <dbReference type="SAM" id="Phobius"/>
    </source>
</evidence>
<gene>
    <name evidence="15" type="ORF">SAMN04489712_10310</name>
</gene>
<dbReference type="PROSITE" id="PS50885">
    <property type="entry name" value="HAMP"/>
    <property type="match status" value="1"/>
</dbReference>
<feature type="domain" description="HAMP" evidence="14">
    <location>
        <begin position="132"/>
        <end position="186"/>
    </location>
</feature>
<comment type="catalytic activity">
    <reaction evidence="1">
        <text>ATP + protein L-histidine = ADP + protein N-phospho-L-histidine.</text>
        <dbReference type="EC" id="2.7.13.3"/>
    </reaction>
</comment>
<protein>
    <recommendedName>
        <fullName evidence="4">histidine kinase</fullName>
        <ecNumber evidence="4">2.7.13.3</ecNumber>
    </recommendedName>
</protein>
<feature type="transmembrane region" description="Helical" evidence="12">
    <location>
        <begin position="108"/>
        <end position="131"/>
    </location>
</feature>
<dbReference type="PANTHER" id="PTHR45436">
    <property type="entry name" value="SENSOR HISTIDINE KINASE YKOH"/>
    <property type="match status" value="1"/>
</dbReference>
<dbReference type="InterPro" id="IPR003661">
    <property type="entry name" value="HisK_dim/P_dom"/>
</dbReference>
<dbReference type="AlphaFoldDB" id="A0A1H5WYI5"/>
<dbReference type="PRINTS" id="PR00344">
    <property type="entry name" value="BCTRLSENSOR"/>
</dbReference>
<evidence type="ECO:0000256" key="10">
    <source>
        <dbReference type="ARBA" id="ARBA00023012"/>
    </source>
</evidence>
<keyword evidence="16" id="KW-1185">Reference proteome</keyword>
<dbReference type="InterPro" id="IPR003660">
    <property type="entry name" value="HAMP_dom"/>
</dbReference>
<dbReference type="InterPro" id="IPR005467">
    <property type="entry name" value="His_kinase_dom"/>
</dbReference>
<sequence>MNDGLWRRLRPTIRVRLTLWYGGLFLAAGVVLLGVTYMLVAQNLHGQQTIATKVMAPDIKIMQVPSSPDAAARTGPDASAADPEPDQRFRKLLINAEQDYRQATLNALVTQGGIGLALVSTVAVGLGWLMADRALRPVHRVTETARRVAQSHNLTERIAYDGPRDDVKELADTFDVMLARLARAFEAQRRFVDNASHELRTPLAINRTLVDVAVRRPDATEDVRRLGESLLVVNARHERLIDGLLTLAGSENAVTDRTPLDLADVAGHVLDLAEVEAAERGVTVHRALGQAPTAGDPVLLERLVQNLVENAVRHNAAKGGELWLATRWWPHFTELVVANTGPVVPPYEIETIFEPFRRLRGDRVRSDRGAGLGLSIVRAIATAHGGHVTALPREGGGLTVTVRLPGRQPAGPHPGARSGAREV</sequence>
<dbReference type="PROSITE" id="PS50109">
    <property type="entry name" value="HIS_KIN"/>
    <property type="match status" value="1"/>
</dbReference>
<keyword evidence="7 12" id="KW-0812">Transmembrane</keyword>
<reference evidence="16" key="1">
    <citation type="submission" date="2016-10" db="EMBL/GenBank/DDBJ databases">
        <authorList>
            <person name="Varghese N."/>
            <person name="Submissions S."/>
        </authorList>
    </citation>
    <scope>NUCLEOTIDE SEQUENCE [LARGE SCALE GENOMIC DNA]</scope>
    <source>
        <strain evidence="16">DSM 43163</strain>
    </source>
</reference>
<evidence type="ECO:0000259" key="13">
    <source>
        <dbReference type="PROSITE" id="PS50109"/>
    </source>
</evidence>
<keyword evidence="8 15" id="KW-0418">Kinase</keyword>
<dbReference type="Gene3D" id="3.30.565.10">
    <property type="entry name" value="Histidine kinase-like ATPase, C-terminal domain"/>
    <property type="match status" value="1"/>
</dbReference>
<dbReference type="CDD" id="cd00082">
    <property type="entry name" value="HisKA"/>
    <property type="match status" value="1"/>
</dbReference>
<proteinExistence type="predicted"/>
<dbReference type="InterPro" id="IPR050428">
    <property type="entry name" value="TCS_sensor_his_kinase"/>
</dbReference>
<comment type="subcellular location">
    <subcellularLocation>
        <location evidence="3">Cell membrane</location>
    </subcellularLocation>
    <subcellularLocation>
        <location evidence="2">Membrane</location>
        <topology evidence="2">Multi-pass membrane protein</topology>
    </subcellularLocation>
</comment>
<evidence type="ECO:0000256" key="1">
    <source>
        <dbReference type="ARBA" id="ARBA00000085"/>
    </source>
</evidence>
<keyword evidence="10" id="KW-0902">Two-component regulatory system</keyword>
<evidence type="ECO:0000259" key="14">
    <source>
        <dbReference type="PROSITE" id="PS50885"/>
    </source>
</evidence>
<evidence type="ECO:0000256" key="6">
    <source>
        <dbReference type="ARBA" id="ARBA00022679"/>
    </source>
</evidence>
<dbReference type="Gene3D" id="6.10.340.10">
    <property type="match status" value="1"/>
</dbReference>
<keyword evidence="9 12" id="KW-1133">Transmembrane helix</keyword>
<feature type="transmembrane region" description="Helical" evidence="12">
    <location>
        <begin position="20"/>
        <end position="40"/>
    </location>
</feature>
<dbReference type="SUPFAM" id="SSF55874">
    <property type="entry name" value="ATPase domain of HSP90 chaperone/DNA topoisomerase II/histidine kinase"/>
    <property type="match status" value="1"/>
</dbReference>
<keyword evidence="11 12" id="KW-0472">Membrane</keyword>
<evidence type="ECO:0000313" key="16">
    <source>
        <dbReference type="Proteomes" id="UP000236723"/>
    </source>
</evidence>
<dbReference type="SMART" id="SM00388">
    <property type="entry name" value="HisKA"/>
    <property type="match status" value="1"/>
</dbReference>
<dbReference type="Proteomes" id="UP000236723">
    <property type="component" value="Unassembled WGS sequence"/>
</dbReference>
<dbReference type="Pfam" id="PF02518">
    <property type="entry name" value="HATPase_c"/>
    <property type="match status" value="1"/>
</dbReference>
<dbReference type="InterPro" id="IPR004358">
    <property type="entry name" value="Sig_transdc_His_kin-like_C"/>
</dbReference>
<dbReference type="SUPFAM" id="SSF47384">
    <property type="entry name" value="Homodimeric domain of signal transducing histidine kinase"/>
    <property type="match status" value="1"/>
</dbReference>
<feature type="domain" description="Histidine kinase" evidence="13">
    <location>
        <begin position="194"/>
        <end position="408"/>
    </location>
</feature>
<organism evidence="15 16">
    <name type="scientific">Thermomonospora echinospora</name>
    <dbReference type="NCBI Taxonomy" id="1992"/>
    <lineage>
        <taxon>Bacteria</taxon>
        <taxon>Bacillati</taxon>
        <taxon>Actinomycetota</taxon>
        <taxon>Actinomycetes</taxon>
        <taxon>Streptosporangiales</taxon>
        <taxon>Thermomonosporaceae</taxon>
        <taxon>Thermomonospora</taxon>
    </lineage>
</organism>
<evidence type="ECO:0000256" key="2">
    <source>
        <dbReference type="ARBA" id="ARBA00004141"/>
    </source>
</evidence>
<dbReference type="PANTHER" id="PTHR45436:SF15">
    <property type="entry name" value="SENSOR HISTIDINE KINASE CUSS"/>
    <property type="match status" value="1"/>
</dbReference>
<evidence type="ECO:0000256" key="5">
    <source>
        <dbReference type="ARBA" id="ARBA00022553"/>
    </source>
</evidence>
<dbReference type="EMBL" id="FNVO01000003">
    <property type="protein sequence ID" value="SEG04373.1"/>
    <property type="molecule type" value="Genomic_DNA"/>
</dbReference>
<evidence type="ECO:0000256" key="4">
    <source>
        <dbReference type="ARBA" id="ARBA00012438"/>
    </source>
</evidence>
<dbReference type="RefSeq" id="WP_103936998.1">
    <property type="nucleotide sequence ID" value="NZ_FNVO01000003.1"/>
</dbReference>
<dbReference type="Pfam" id="PF00512">
    <property type="entry name" value="HisKA"/>
    <property type="match status" value="1"/>
</dbReference>
<keyword evidence="6" id="KW-0808">Transferase</keyword>
<evidence type="ECO:0000256" key="8">
    <source>
        <dbReference type="ARBA" id="ARBA00022777"/>
    </source>
</evidence>
<keyword evidence="5" id="KW-0597">Phosphoprotein</keyword>
<accession>A0A1H5WYI5</accession>
<dbReference type="GO" id="GO:0005886">
    <property type="term" value="C:plasma membrane"/>
    <property type="evidence" value="ECO:0007669"/>
    <property type="project" value="UniProtKB-SubCell"/>
</dbReference>
<dbReference type="CDD" id="cd06225">
    <property type="entry name" value="HAMP"/>
    <property type="match status" value="1"/>
</dbReference>
<dbReference type="EC" id="2.7.13.3" evidence="4"/>
<dbReference type="GO" id="GO:0000155">
    <property type="term" value="F:phosphorelay sensor kinase activity"/>
    <property type="evidence" value="ECO:0007669"/>
    <property type="project" value="InterPro"/>
</dbReference>
<dbReference type="CDD" id="cd00075">
    <property type="entry name" value="HATPase"/>
    <property type="match status" value="1"/>
</dbReference>
<dbReference type="InterPro" id="IPR036890">
    <property type="entry name" value="HATPase_C_sf"/>
</dbReference>
<dbReference type="SUPFAM" id="SSF158472">
    <property type="entry name" value="HAMP domain-like"/>
    <property type="match status" value="1"/>
</dbReference>
<evidence type="ECO:0000256" key="3">
    <source>
        <dbReference type="ARBA" id="ARBA00004236"/>
    </source>
</evidence>
<name>A0A1H5WYI5_9ACTN</name>